<reference evidence="4 5" key="1">
    <citation type="journal article" date="2018" name="PLoS Genet.">
        <title>Population sequencing reveals clonal diversity and ancestral inbreeding in the grapevine cultivar Chardonnay.</title>
        <authorList>
            <person name="Roach M.J."/>
            <person name="Johnson D.L."/>
            <person name="Bohlmann J."/>
            <person name="van Vuuren H.J."/>
            <person name="Jones S.J."/>
            <person name="Pretorius I.S."/>
            <person name="Schmidt S.A."/>
            <person name="Borneman A.R."/>
        </authorList>
    </citation>
    <scope>NUCLEOTIDE SEQUENCE [LARGE SCALE GENOMIC DNA]</scope>
    <source>
        <strain evidence="5">cv. Chardonnay</strain>
        <tissue evidence="4">Leaf</tissue>
    </source>
</reference>
<proteinExistence type="predicted"/>
<sequence>MWNWIKYESKFLGKSHCHLQNEAFAIVRGEEGRKNIMLEKGNTMDRSALAISKPSGNEGSAVANAANSGRNERKKTSEKDSLWCSYCKKNRHTRETCWKLHGKYSFSLSASKIQFSSPWIIDSRASDHMTNSSKVFSNYIPCPGNQKIKIADGTLVTVDLLTRKVIRHAREEGGLFFLEVDSGTTCPTPHTNKKSFVPFSLFHMDVWGPTKVHSIYGGEPFAEDKEFFPSLPTLPILENSTKTVQTKGSDFSMAVTPENTKKTAPENASNTAPVMPDFSIAVTSENTQAIAPENASETAPEAVPELPRSESYMQSSEGEDLQVLLKVYSRRKQLAPETPHVPVIQPEKGTNSIDLDAQKKGNDFLCLNDLDLPIGKKKDNQLDVKNALLHGDLEEEVYMEVPLGLEEKFEQGKVCKLKKVIALIVYVDNIVLTGNDPAEMEKLKWRLAKEFEIKDLGKLKYFLGTEVAHFNEGIIISQ</sequence>
<evidence type="ECO:0000313" key="4">
    <source>
        <dbReference type="EMBL" id="RVW38429.1"/>
    </source>
</evidence>
<accession>A0A438DSG6</accession>
<feature type="region of interest" description="Disordered" evidence="1">
    <location>
        <begin position="53"/>
        <end position="74"/>
    </location>
</feature>
<dbReference type="InterPro" id="IPR054722">
    <property type="entry name" value="PolX-like_BBD"/>
</dbReference>
<evidence type="ECO:0000259" key="3">
    <source>
        <dbReference type="Pfam" id="PF22936"/>
    </source>
</evidence>
<organism evidence="4 5">
    <name type="scientific">Vitis vinifera</name>
    <name type="common">Grape</name>
    <dbReference type="NCBI Taxonomy" id="29760"/>
    <lineage>
        <taxon>Eukaryota</taxon>
        <taxon>Viridiplantae</taxon>
        <taxon>Streptophyta</taxon>
        <taxon>Embryophyta</taxon>
        <taxon>Tracheophyta</taxon>
        <taxon>Spermatophyta</taxon>
        <taxon>Magnoliopsida</taxon>
        <taxon>eudicotyledons</taxon>
        <taxon>Gunneridae</taxon>
        <taxon>Pentapetalae</taxon>
        <taxon>rosids</taxon>
        <taxon>Vitales</taxon>
        <taxon>Vitaceae</taxon>
        <taxon>Viteae</taxon>
        <taxon>Vitis</taxon>
    </lineage>
</organism>
<name>A0A438DSG6_VITVI</name>
<protein>
    <submittedName>
        <fullName evidence="4">Uncharacterized protein</fullName>
    </submittedName>
</protein>
<feature type="region of interest" description="Disordered" evidence="1">
    <location>
        <begin position="291"/>
        <end position="315"/>
    </location>
</feature>
<dbReference type="AlphaFoldDB" id="A0A438DSG6"/>
<feature type="domain" description="Reverse transcriptase Ty1/copia-type" evidence="2">
    <location>
        <begin position="422"/>
        <end position="478"/>
    </location>
</feature>
<dbReference type="EMBL" id="QGNW01001506">
    <property type="protein sequence ID" value="RVW38429.1"/>
    <property type="molecule type" value="Genomic_DNA"/>
</dbReference>
<dbReference type="Pfam" id="PF07727">
    <property type="entry name" value="RVT_2"/>
    <property type="match status" value="1"/>
</dbReference>
<dbReference type="InterPro" id="IPR013103">
    <property type="entry name" value="RVT_2"/>
</dbReference>
<evidence type="ECO:0000256" key="1">
    <source>
        <dbReference type="SAM" id="MobiDB-lite"/>
    </source>
</evidence>
<evidence type="ECO:0000313" key="5">
    <source>
        <dbReference type="Proteomes" id="UP000288805"/>
    </source>
</evidence>
<dbReference type="Proteomes" id="UP000288805">
    <property type="component" value="Unassembled WGS sequence"/>
</dbReference>
<feature type="domain" description="Retrovirus-related Pol polyprotein from transposon TNT 1-94-like beta-barrel" evidence="3">
    <location>
        <begin position="119"/>
        <end position="158"/>
    </location>
</feature>
<gene>
    <name evidence="4" type="ORF">CK203_082363</name>
</gene>
<comment type="caution">
    <text evidence="4">The sequence shown here is derived from an EMBL/GenBank/DDBJ whole genome shotgun (WGS) entry which is preliminary data.</text>
</comment>
<dbReference type="Pfam" id="PF22936">
    <property type="entry name" value="Pol_BBD"/>
    <property type="match status" value="1"/>
</dbReference>
<evidence type="ECO:0000259" key="2">
    <source>
        <dbReference type="Pfam" id="PF07727"/>
    </source>
</evidence>